<dbReference type="GO" id="GO:0005874">
    <property type="term" value="C:microtubule"/>
    <property type="evidence" value="ECO:0007669"/>
    <property type="project" value="InterPro"/>
</dbReference>
<feature type="domain" description="TORTIFOLIA1/SINE1-2 N-terminal" evidence="2">
    <location>
        <begin position="15"/>
        <end position="298"/>
    </location>
</feature>
<proteinExistence type="predicted"/>
<feature type="region of interest" description="Disordered" evidence="1">
    <location>
        <begin position="446"/>
        <end position="490"/>
    </location>
</feature>
<accession>A0AAW1MX71</accession>
<comment type="caution">
    <text evidence="3">The sequence shown here is derived from an EMBL/GenBank/DDBJ whole genome shotgun (WGS) entry which is preliminary data.</text>
</comment>
<feature type="compositionally biased region" description="Polar residues" evidence="1">
    <location>
        <begin position="607"/>
        <end position="619"/>
    </location>
</feature>
<feature type="compositionally biased region" description="Low complexity" evidence="1">
    <location>
        <begin position="465"/>
        <end position="476"/>
    </location>
</feature>
<feature type="compositionally biased region" description="Low complexity" evidence="1">
    <location>
        <begin position="671"/>
        <end position="686"/>
    </location>
</feature>
<organism evidence="3 4">
    <name type="scientific">Saponaria officinalis</name>
    <name type="common">Common soapwort</name>
    <name type="synonym">Lychnis saponaria</name>
    <dbReference type="NCBI Taxonomy" id="3572"/>
    <lineage>
        <taxon>Eukaryota</taxon>
        <taxon>Viridiplantae</taxon>
        <taxon>Streptophyta</taxon>
        <taxon>Embryophyta</taxon>
        <taxon>Tracheophyta</taxon>
        <taxon>Spermatophyta</taxon>
        <taxon>Magnoliopsida</taxon>
        <taxon>eudicotyledons</taxon>
        <taxon>Gunneridae</taxon>
        <taxon>Pentapetalae</taxon>
        <taxon>Caryophyllales</taxon>
        <taxon>Caryophyllaceae</taxon>
        <taxon>Caryophylleae</taxon>
        <taxon>Saponaria</taxon>
    </lineage>
</organism>
<evidence type="ECO:0000313" key="3">
    <source>
        <dbReference type="EMBL" id="KAK9750912.1"/>
    </source>
</evidence>
<dbReference type="AlphaFoldDB" id="A0AAW1MX71"/>
<dbReference type="PANTHER" id="PTHR31355">
    <property type="entry name" value="MICROTUBULE-ASSOCIATED PROTEIN TORTIFOLIA1"/>
    <property type="match status" value="1"/>
</dbReference>
<dbReference type="Pfam" id="PF24714">
    <property type="entry name" value="TOR1L1_N"/>
    <property type="match status" value="1"/>
</dbReference>
<dbReference type="Gene3D" id="1.25.10.10">
    <property type="entry name" value="Leucine-rich Repeat Variant"/>
    <property type="match status" value="1"/>
</dbReference>
<dbReference type="InterPro" id="IPR011989">
    <property type="entry name" value="ARM-like"/>
</dbReference>
<feature type="region of interest" description="Disordered" evidence="1">
    <location>
        <begin position="315"/>
        <end position="402"/>
    </location>
</feature>
<dbReference type="InterPro" id="IPR016024">
    <property type="entry name" value="ARM-type_fold"/>
</dbReference>
<reference evidence="3" key="1">
    <citation type="submission" date="2024-03" db="EMBL/GenBank/DDBJ databases">
        <title>WGS assembly of Saponaria officinalis var. Norfolk2.</title>
        <authorList>
            <person name="Jenkins J."/>
            <person name="Shu S."/>
            <person name="Grimwood J."/>
            <person name="Barry K."/>
            <person name="Goodstein D."/>
            <person name="Schmutz J."/>
            <person name="Leebens-Mack J."/>
            <person name="Osbourn A."/>
        </authorList>
    </citation>
    <scope>NUCLEOTIDE SEQUENCE [LARGE SCALE GENOMIC DNA]</scope>
    <source>
        <strain evidence="3">JIC</strain>
    </source>
</reference>
<dbReference type="Proteomes" id="UP001443914">
    <property type="component" value="Unassembled WGS sequence"/>
</dbReference>
<dbReference type="EMBL" id="JBDFQZ010000002">
    <property type="protein sequence ID" value="KAK9750912.1"/>
    <property type="molecule type" value="Genomic_DNA"/>
</dbReference>
<dbReference type="GO" id="GO:0008017">
    <property type="term" value="F:microtubule binding"/>
    <property type="evidence" value="ECO:0007669"/>
    <property type="project" value="InterPro"/>
</dbReference>
<evidence type="ECO:0000313" key="4">
    <source>
        <dbReference type="Proteomes" id="UP001443914"/>
    </source>
</evidence>
<feature type="compositionally biased region" description="Low complexity" evidence="1">
    <location>
        <begin position="380"/>
        <end position="400"/>
    </location>
</feature>
<protein>
    <recommendedName>
        <fullName evidence="2">TORTIFOLIA1/SINE1-2 N-terminal domain-containing protein</fullName>
    </recommendedName>
</protein>
<evidence type="ECO:0000259" key="2">
    <source>
        <dbReference type="Pfam" id="PF24714"/>
    </source>
</evidence>
<feature type="compositionally biased region" description="Polar residues" evidence="1">
    <location>
        <begin position="655"/>
        <end position="670"/>
    </location>
</feature>
<dbReference type="PANTHER" id="PTHR31355:SF8">
    <property type="entry name" value="TORTIFOLIA1-LIKE PROTEIN 3"/>
    <property type="match status" value="1"/>
</dbReference>
<evidence type="ECO:0000256" key="1">
    <source>
        <dbReference type="SAM" id="MobiDB-lite"/>
    </source>
</evidence>
<gene>
    <name evidence="3" type="ORF">RND81_02G229000</name>
</gene>
<dbReference type="SUPFAM" id="SSF48371">
    <property type="entry name" value="ARM repeat"/>
    <property type="match status" value="1"/>
</dbReference>
<feature type="region of interest" description="Disordered" evidence="1">
    <location>
        <begin position="601"/>
        <end position="636"/>
    </location>
</feature>
<dbReference type="InterPro" id="IPR057600">
    <property type="entry name" value="TORTIFOLIA1/SINE1-2_N"/>
</dbReference>
<keyword evidence="4" id="KW-1185">Reference proteome</keyword>
<feature type="compositionally biased region" description="Polar residues" evidence="1">
    <location>
        <begin position="350"/>
        <end position="379"/>
    </location>
</feature>
<name>A0AAW1MX71_SAPOF</name>
<sequence length="686" mass="74359">MSPSLKPTITTTTTDLRQNLLTSLDKLSDRSTFPHSSTHLSHLAQSLPSDHLPTFISCILTVDAAAKSAVKLHSLSLISTLSSTHSTSSLSPHLPKLLPFLLTRLRDPSAAVRAAVSTTAAALSPHNPTLIIHTLLHAVSSEQHVNAQSAACVCLKESILAADWRSSFIDGGDELLKKVLKKSIKLLKMEGFSKAKAGLLGVVESAVGVNGGIVINGKNEGKVLMQNVVSCGVEMLSSEDWCGRKGGAEVLQVVADVGFVEFLSNFKGFVVHSLDSRRFDKVKVTRETMNRAWETWKEIPGDPNEVSPLLRSNSFVSKDNATGGGGSPPLPRKSSFTGSEVYKPKKTMTKSRSSLTNDLTEFNSVSVSSSTQRKQTLSKTRSSLSDDSTITDSSSVSKSSYDFGFETPDSKKQMWKAKSRSSLPDDLSKSKTTSLDYKIEVAAPSASYSKFESEDETESRDKTTEVTTSSSGRTTSGFRYRSNTSRVNPTVKDDKVHSLDVTGRRYEDVGESTVESEELSLIRNQLHQIEKQQSDLLDLVQRFMGNSQNGIDSLETRVSGLEKALDVISHDLAVQTGRISNNGSASSTCCPSTEFLSPKFWRRTDGKSSNSKPSFSGNLPSKDPNPETLQKDGSCADSWGSVEVNTVKIVKGVNNQSTIRGRTWSPKSLDTPSTTTAFTTPVVRRA</sequence>
<feature type="region of interest" description="Disordered" evidence="1">
    <location>
        <begin position="655"/>
        <end position="686"/>
    </location>
</feature>
<dbReference type="InterPro" id="IPR033337">
    <property type="entry name" value="TORTIFOLIA1/SINE1-2"/>
</dbReference>